<dbReference type="EMBL" id="KV440992">
    <property type="protein sequence ID" value="OAD69132.1"/>
    <property type="molecule type" value="Genomic_DNA"/>
</dbReference>
<gene>
    <name evidence="1" type="ORF">PHYBLDRAFT_172385</name>
</gene>
<evidence type="ECO:0000313" key="2">
    <source>
        <dbReference type="Proteomes" id="UP000077315"/>
    </source>
</evidence>
<proteinExistence type="predicted"/>
<dbReference type="Proteomes" id="UP000077315">
    <property type="component" value="Unassembled WGS sequence"/>
</dbReference>
<reference evidence="2" key="1">
    <citation type="submission" date="2015-06" db="EMBL/GenBank/DDBJ databases">
        <title>Expansion of signal transduction pathways in fungi by whole-genome duplication.</title>
        <authorList>
            <consortium name="DOE Joint Genome Institute"/>
            <person name="Corrochano L.M."/>
            <person name="Kuo A."/>
            <person name="Marcet-Houben M."/>
            <person name="Polaino S."/>
            <person name="Salamov A."/>
            <person name="Villalobos J.M."/>
            <person name="Alvarez M.I."/>
            <person name="Avalos J."/>
            <person name="Benito E.P."/>
            <person name="Benoit I."/>
            <person name="Burger G."/>
            <person name="Camino L.P."/>
            <person name="Canovas D."/>
            <person name="Cerda-Olmedo E."/>
            <person name="Cheng J.-F."/>
            <person name="Dominguez A."/>
            <person name="Elias M."/>
            <person name="Eslava A.P."/>
            <person name="Glaser F."/>
            <person name="Grimwood J."/>
            <person name="Gutierrez G."/>
            <person name="Heitman J."/>
            <person name="Henrissat B."/>
            <person name="Iturriaga E.A."/>
            <person name="Lang B.F."/>
            <person name="Lavin J.L."/>
            <person name="Lee S."/>
            <person name="Li W."/>
            <person name="Lindquist E."/>
            <person name="Lopez-Garcia S."/>
            <person name="Luque E.M."/>
            <person name="Marcos A.T."/>
            <person name="Martin J."/>
            <person name="McCluskey K."/>
            <person name="Medina H.R."/>
            <person name="Miralles-Duran A."/>
            <person name="Miyazaki A."/>
            <person name="Munoz-Torres E."/>
            <person name="Oguiza J.A."/>
            <person name="Ohm R."/>
            <person name="Olmedo M."/>
            <person name="Orejas M."/>
            <person name="Ortiz-Castellanos L."/>
            <person name="Pisabarro A.G."/>
            <person name="Rodriguez-Romero J."/>
            <person name="Ruiz-Herrera J."/>
            <person name="Ruiz-Vazquez R."/>
            <person name="Sanz C."/>
            <person name="Schackwitz W."/>
            <person name="Schmutz J."/>
            <person name="Shahriari M."/>
            <person name="Shelest E."/>
            <person name="Silva-Franco F."/>
            <person name="Soanes D."/>
            <person name="Syed K."/>
            <person name="Tagua V.G."/>
            <person name="Talbot N.J."/>
            <person name="Thon M."/>
            <person name="De vries R.P."/>
            <person name="Wiebenga A."/>
            <person name="Yadav J.S."/>
            <person name="Braun E.L."/>
            <person name="Baker S."/>
            <person name="Garre V."/>
            <person name="Horwitz B."/>
            <person name="Torres-Martinez S."/>
            <person name="Idnurm A."/>
            <person name="Herrera-Estrella A."/>
            <person name="Gabaldon T."/>
            <person name="Grigoriev I.V."/>
        </authorList>
    </citation>
    <scope>NUCLEOTIDE SEQUENCE [LARGE SCALE GENOMIC DNA]</scope>
    <source>
        <strain evidence="2">NRRL 1555(-)</strain>
    </source>
</reference>
<dbReference type="InParanoid" id="A0A162TJQ2"/>
<keyword evidence="2" id="KW-1185">Reference proteome</keyword>
<evidence type="ECO:0000313" key="1">
    <source>
        <dbReference type="EMBL" id="OAD69132.1"/>
    </source>
</evidence>
<dbReference type="AlphaFoldDB" id="A0A162TJQ2"/>
<name>A0A162TJQ2_PHYB8</name>
<organism evidence="1 2">
    <name type="scientific">Phycomyces blakesleeanus (strain ATCC 8743b / DSM 1359 / FGSC 10004 / NBRC 33097 / NRRL 1555)</name>
    <dbReference type="NCBI Taxonomy" id="763407"/>
    <lineage>
        <taxon>Eukaryota</taxon>
        <taxon>Fungi</taxon>
        <taxon>Fungi incertae sedis</taxon>
        <taxon>Mucoromycota</taxon>
        <taxon>Mucoromycotina</taxon>
        <taxon>Mucoromycetes</taxon>
        <taxon>Mucorales</taxon>
        <taxon>Phycomycetaceae</taxon>
        <taxon>Phycomyces</taxon>
    </lineage>
</organism>
<sequence length="147" mass="17003">MTNVNNKELVLPPTRATLRDSYNSWSWLKLSLFTLYVLEINDVLWTPLLIRVLMHLKPGECERMDNPKRYSKEYCCGIANSSVFKDGGTLHIPEFKLTKSTQSQILKQIEVRVSPFVNNSLGFKIIIIWLLAYKFNSCGYKVLERAT</sequence>
<accession>A0A162TJQ2</accession>
<protein>
    <submittedName>
        <fullName evidence="1">Uncharacterized protein</fullName>
    </submittedName>
</protein>
<dbReference type="GeneID" id="28997695"/>
<dbReference type="RefSeq" id="XP_018287172.1">
    <property type="nucleotide sequence ID" value="XM_018436789.1"/>
</dbReference>
<dbReference type="VEuPathDB" id="FungiDB:PHYBLDRAFT_172385"/>